<protein>
    <submittedName>
        <fullName evidence="2">Integral membrane protein</fullName>
    </submittedName>
</protein>
<dbReference type="AlphaFoldDB" id="A0A2A5S1C5"/>
<name>A0A2A5S1C5_9LACT</name>
<gene>
    <name evidence="2" type="ORF">RU87_GL001291</name>
</gene>
<dbReference type="GO" id="GO:0022857">
    <property type="term" value="F:transmembrane transporter activity"/>
    <property type="evidence" value="ECO:0007669"/>
    <property type="project" value="InterPro"/>
</dbReference>
<feature type="transmembrane region" description="Helical" evidence="1">
    <location>
        <begin position="17"/>
        <end position="34"/>
    </location>
</feature>
<sequence>MNHIISKNIFQVPKLDAKLISVSALLLAMDVIFYKISIGPAFAPVTFGFISMALMGYIYGPIWGGVLEMISNILCFTVFGSGSFQIAFLIAAFLGGFINGVFLYRKKVNVFSVILAQLIIMIPISLLLNSWLMSILFNTNFQVIFWNRLFRNIALIPIQIIIIMVIFTALERRNVFKSLKL</sequence>
<dbReference type="RefSeq" id="WP_068161169.1">
    <property type="nucleotide sequence ID" value="NZ_JXJX01000005.1"/>
</dbReference>
<dbReference type="Gene3D" id="1.10.1760.20">
    <property type="match status" value="1"/>
</dbReference>
<reference evidence="2 3" key="1">
    <citation type="submission" date="2014-12" db="EMBL/GenBank/DDBJ databases">
        <title>Draft genome sequences of 10 type strains of Lactococcus.</title>
        <authorList>
            <person name="Sun Z."/>
            <person name="Zhong Z."/>
            <person name="Liu W."/>
            <person name="Zhang W."/>
            <person name="Zhang H."/>
        </authorList>
    </citation>
    <scope>NUCLEOTIDE SEQUENCE [LARGE SCALE GENOMIC DNA]</scope>
    <source>
        <strain evidence="2 3">DSM 20686</strain>
    </source>
</reference>
<dbReference type="OrthoDB" id="2243574at2"/>
<dbReference type="NCBIfam" id="TIGR04518">
    <property type="entry name" value="ECF_S_folT_fam"/>
    <property type="match status" value="1"/>
</dbReference>
<comment type="caution">
    <text evidence="2">The sequence shown here is derived from an EMBL/GenBank/DDBJ whole genome shotgun (WGS) entry which is preliminary data.</text>
</comment>
<keyword evidence="1" id="KW-1133">Transmembrane helix</keyword>
<feature type="transmembrane region" description="Helical" evidence="1">
    <location>
        <begin position="110"/>
        <end position="137"/>
    </location>
</feature>
<dbReference type="EMBL" id="JXJX01000005">
    <property type="protein sequence ID" value="PCS07238.1"/>
    <property type="molecule type" value="Genomic_DNA"/>
</dbReference>
<accession>A0A2A5S1C5</accession>
<dbReference type="STRING" id="1348632.GCA_001591745_00570"/>
<dbReference type="InterPro" id="IPR024529">
    <property type="entry name" value="ECF_trnsprt_substrate-spec"/>
</dbReference>
<evidence type="ECO:0000256" key="1">
    <source>
        <dbReference type="SAM" id="Phobius"/>
    </source>
</evidence>
<keyword evidence="1" id="KW-0812">Transmembrane</keyword>
<evidence type="ECO:0000313" key="2">
    <source>
        <dbReference type="EMBL" id="PCS07238.1"/>
    </source>
</evidence>
<keyword evidence="3" id="KW-1185">Reference proteome</keyword>
<evidence type="ECO:0000313" key="3">
    <source>
        <dbReference type="Proteomes" id="UP000242246"/>
    </source>
</evidence>
<feature type="transmembrane region" description="Helical" evidence="1">
    <location>
        <begin position="149"/>
        <end position="170"/>
    </location>
</feature>
<dbReference type="Proteomes" id="UP000242246">
    <property type="component" value="Unassembled WGS sequence"/>
</dbReference>
<organism evidence="2 3">
    <name type="scientific">Pseudolactococcus plantarum</name>
    <dbReference type="NCBI Taxonomy" id="1365"/>
    <lineage>
        <taxon>Bacteria</taxon>
        <taxon>Bacillati</taxon>
        <taxon>Bacillota</taxon>
        <taxon>Bacilli</taxon>
        <taxon>Lactobacillales</taxon>
        <taxon>Streptococcaceae</taxon>
        <taxon>Pseudolactococcus</taxon>
    </lineage>
</organism>
<feature type="transmembrane region" description="Helical" evidence="1">
    <location>
        <begin position="69"/>
        <end position="98"/>
    </location>
</feature>
<keyword evidence="1" id="KW-0472">Membrane</keyword>
<proteinExistence type="predicted"/>
<dbReference type="Pfam" id="PF12822">
    <property type="entry name" value="ECF_trnsprt"/>
    <property type="match status" value="1"/>
</dbReference>
<dbReference type="InterPro" id="IPR030949">
    <property type="entry name" value="ECF_S_folate_fam"/>
</dbReference>
<feature type="transmembrane region" description="Helical" evidence="1">
    <location>
        <begin position="41"/>
        <end position="63"/>
    </location>
</feature>